<keyword evidence="3" id="KW-1185">Reference proteome</keyword>
<protein>
    <submittedName>
        <fullName evidence="2">Uncharacterized protein</fullName>
    </submittedName>
</protein>
<dbReference type="RefSeq" id="WP_120043000.1">
    <property type="nucleotide sequence ID" value="NZ_QZFU01000024.1"/>
</dbReference>
<proteinExistence type="predicted"/>
<accession>A0A3A4K442</accession>
<name>A0A3A4K442_9NOCA</name>
<dbReference type="Proteomes" id="UP000266677">
    <property type="component" value="Unassembled WGS sequence"/>
</dbReference>
<organism evidence="2 3">
    <name type="scientific">Nocardia panacis</name>
    <dbReference type="NCBI Taxonomy" id="2340916"/>
    <lineage>
        <taxon>Bacteria</taxon>
        <taxon>Bacillati</taxon>
        <taxon>Actinomycetota</taxon>
        <taxon>Actinomycetes</taxon>
        <taxon>Mycobacteriales</taxon>
        <taxon>Nocardiaceae</taxon>
        <taxon>Nocardia</taxon>
    </lineage>
</organism>
<comment type="caution">
    <text evidence="2">The sequence shown here is derived from an EMBL/GenBank/DDBJ whole genome shotgun (WGS) entry which is preliminary data.</text>
</comment>
<dbReference type="EMBL" id="QZFU01000024">
    <property type="protein sequence ID" value="RJO72980.1"/>
    <property type="molecule type" value="Genomic_DNA"/>
</dbReference>
<feature type="transmembrane region" description="Helical" evidence="1">
    <location>
        <begin position="108"/>
        <end position="127"/>
    </location>
</feature>
<evidence type="ECO:0000313" key="2">
    <source>
        <dbReference type="EMBL" id="RJO72980.1"/>
    </source>
</evidence>
<dbReference type="AlphaFoldDB" id="A0A3A4K442"/>
<sequence>MSGTNVVDLVAKQVLSQIESQIEPRVTAAATAAAEEARAAAEQQITQWLGDGGQIVIATGAEGTADARDRAVRTIIQGAVSTVVVAVLLAVASVIGGNGFDWTNAADWKAVGGAAIGAVLTAVTAYVHRLVKPPAGQG</sequence>
<keyword evidence="1" id="KW-0812">Transmembrane</keyword>
<evidence type="ECO:0000313" key="3">
    <source>
        <dbReference type="Proteomes" id="UP000266677"/>
    </source>
</evidence>
<evidence type="ECO:0000256" key="1">
    <source>
        <dbReference type="SAM" id="Phobius"/>
    </source>
</evidence>
<reference evidence="2 3" key="1">
    <citation type="submission" date="2018-09" db="EMBL/GenBank/DDBJ databases">
        <title>YIM PH21274 draft genome.</title>
        <authorList>
            <person name="Miao C."/>
        </authorList>
    </citation>
    <scope>NUCLEOTIDE SEQUENCE [LARGE SCALE GENOMIC DNA]</scope>
    <source>
        <strain evidence="2 3">YIM PH 21724</strain>
    </source>
</reference>
<keyword evidence="1" id="KW-0472">Membrane</keyword>
<gene>
    <name evidence="2" type="ORF">D5S18_22155</name>
</gene>
<feature type="transmembrane region" description="Helical" evidence="1">
    <location>
        <begin position="75"/>
        <end position="96"/>
    </location>
</feature>
<keyword evidence="1" id="KW-1133">Transmembrane helix</keyword>